<keyword evidence="1" id="KW-1133">Transmembrane helix</keyword>
<accession>A0A0H2SH94</accession>
<organism evidence="2 3">
    <name type="scientific">Schizopora paradoxa</name>
    <dbReference type="NCBI Taxonomy" id="27342"/>
    <lineage>
        <taxon>Eukaryota</taxon>
        <taxon>Fungi</taxon>
        <taxon>Dikarya</taxon>
        <taxon>Basidiomycota</taxon>
        <taxon>Agaricomycotina</taxon>
        <taxon>Agaricomycetes</taxon>
        <taxon>Hymenochaetales</taxon>
        <taxon>Schizoporaceae</taxon>
        <taxon>Schizopora</taxon>
    </lineage>
</organism>
<evidence type="ECO:0000313" key="2">
    <source>
        <dbReference type="EMBL" id="KLO16421.1"/>
    </source>
</evidence>
<dbReference type="InParanoid" id="A0A0H2SH94"/>
<reference evidence="2 3" key="1">
    <citation type="submission" date="2015-04" db="EMBL/GenBank/DDBJ databases">
        <title>Complete genome sequence of Schizopora paradoxa KUC8140, a cosmopolitan wood degrader in East Asia.</title>
        <authorList>
            <consortium name="DOE Joint Genome Institute"/>
            <person name="Min B."/>
            <person name="Park H."/>
            <person name="Jang Y."/>
            <person name="Kim J.-J."/>
            <person name="Kim K.H."/>
            <person name="Pangilinan J."/>
            <person name="Lipzen A."/>
            <person name="Riley R."/>
            <person name="Grigoriev I.V."/>
            <person name="Spatafora J.W."/>
            <person name="Choi I.-G."/>
        </authorList>
    </citation>
    <scope>NUCLEOTIDE SEQUENCE [LARGE SCALE GENOMIC DNA]</scope>
    <source>
        <strain evidence="2 3">KUC8140</strain>
    </source>
</reference>
<feature type="transmembrane region" description="Helical" evidence="1">
    <location>
        <begin position="27"/>
        <end position="50"/>
    </location>
</feature>
<keyword evidence="1" id="KW-0812">Transmembrane</keyword>
<evidence type="ECO:0000313" key="3">
    <source>
        <dbReference type="Proteomes" id="UP000053477"/>
    </source>
</evidence>
<evidence type="ECO:0000256" key="1">
    <source>
        <dbReference type="SAM" id="Phobius"/>
    </source>
</evidence>
<proteinExistence type="predicted"/>
<gene>
    <name evidence="2" type="ORF">SCHPADRAFT_213370</name>
</gene>
<dbReference type="AlphaFoldDB" id="A0A0H2SH94"/>
<dbReference type="EMBL" id="KQ085916">
    <property type="protein sequence ID" value="KLO16421.1"/>
    <property type="molecule type" value="Genomic_DNA"/>
</dbReference>
<name>A0A0H2SH94_9AGAM</name>
<protein>
    <submittedName>
        <fullName evidence="2">Uncharacterized protein</fullName>
    </submittedName>
</protein>
<keyword evidence="1" id="KW-0472">Membrane</keyword>
<keyword evidence="3" id="KW-1185">Reference proteome</keyword>
<dbReference type="Proteomes" id="UP000053477">
    <property type="component" value="Unassembled WGS sequence"/>
</dbReference>
<sequence length="121" mass="14130">MIRMSAGTFIHAYSASAILRVRFRSGFLFHPSSFFILTIVVHSDMFDFFVLRSDFMVYSTCKIYSNIKFLCWTSNFVRTDEQSRFHIYSPFECICSVSGTKNALNFAIANTRRLQLHFHSK</sequence>